<dbReference type="InterPro" id="IPR036883">
    <property type="entry name" value="PDCD5-like_sf"/>
</dbReference>
<dbReference type="AlphaFoldDB" id="A0A2R6BF02"/>
<proteinExistence type="inferred from homology"/>
<organism evidence="2 3">
    <name type="scientific">Candidatus Marsarchaeota G2 archaeon ECH_B_SAG-F08</name>
    <dbReference type="NCBI Taxonomy" id="1978165"/>
    <lineage>
        <taxon>Archaea</taxon>
        <taxon>Candidatus Marsarchaeota</taxon>
        <taxon>Candidatus Marsarchaeota group 2</taxon>
    </lineage>
</organism>
<evidence type="ECO:0000313" key="2">
    <source>
        <dbReference type="EMBL" id="PSN97230.1"/>
    </source>
</evidence>
<dbReference type="GO" id="GO:0003677">
    <property type="term" value="F:DNA binding"/>
    <property type="evidence" value="ECO:0007669"/>
    <property type="project" value="UniProtKB-KW"/>
</dbReference>
<feature type="non-terminal residue" evidence="2">
    <location>
        <position position="1"/>
    </location>
</feature>
<evidence type="ECO:0000256" key="1">
    <source>
        <dbReference type="ARBA" id="ARBA00010490"/>
    </source>
</evidence>
<dbReference type="Proteomes" id="UP000240381">
    <property type="component" value="Unassembled WGS sequence"/>
</dbReference>
<dbReference type="EMBL" id="NEXM01000066">
    <property type="protein sequence ID" value="PSN97230.1"/>
    <property type="molecule type" value="Genomic_DNA"/>
</dbReference>
<keyword evidence="2" id="KW-0238">DNA-binding</keyword>
<dbReference type="InterPro" id="IPR002836">
    <property type="entry name" value="PDCD5-like"/>
</dbReference>
<comment type="similarity">
    <text evidence="1">Belongs to the PDCD5 family.</text>
</comment>
<comment type="caution">
    <text evidence="2">The sequence shown here is derived from an EMBL/GenBank/DDBJ whole genome shotgun (WGS) entry which is preliminary data.</text>
</comment>
<reference evidence="2 3" key="1">
    <citation type="submission" date="2017-04" db="EMBL/GenBank/DDBJ databases">
        <title>Novel microbial lineages endemic to geothermal iron-oxide mats fill important gaps in the evolutionary history of Archaea.</title>
        <authorList>
            <person name="Jay Z.J."/>
            <person name="Beam J.P."/>
            <person name="Dlakic M."/>
            <person name="Rusch D.B."/>
            <person name="Kozubal M.A."/>
            <person name="Inskeep W.P."/>
        </authorList>
    </citation>
    <scope>NUCLEOTIDE SEQUENCE [LARGE SCALE GENOMIC DNA]</scope>
    <source>
        <strain evidence="2">ECH_B_SAG-F08</strain>
    </source>
</reference>
<gene>
    <name evidence="2" type="ORF">B9Q11_04560</name>
</gene>
<sequence>QIIALFQAGRIDKPITDDMLKQLLLRLASASRRETNITIKRKGEV</sequence>
<evidence type="ECO:0000313" key="3">
    <source>
        <dbReference type="Proteomes" id="UP000240381"/>
    </source>
</evidence>
<dbReference type="Pfam" id="PF01984">
    <property type="entry name" value="dsDNA_bind"/>
    <property type="match status" value="1"/>
</dbReference>
<accession>A0A2R6BF02</accession>
<protein>
    <submittedName>
        <fullName evidence="2">DNA-binding protein</fullName>
    </submittedName>
</protein>
<dbReference type="Gene3D" id="1.10.8.140">
    <property type="entry name" value="PDCD5-like"/>
    <property type="match status" value="1"/>
</dbReference>
<dbReference type="SUPFAM" id="SSF46950">
    <property type="entry name" value="Double-stranded DNA-binding domain"/>
    <property type="match status" value="1"/>
</dbReference>
<name>A0A2R6BF02_9ARCH</name>